<accession>A0ABN9XPC2</accession>
<dbReference type="EMBL" id="CAUYUJ010020774">
    <property type="protein sequence ID" value="CAK0900423.1"/>
    <property type="molecule type" value="Genomic_DNA"/>
</dbReference>
<feature type="compositionally biased region" description="Basic and acidic residues" evidence="1">
    <location>
        <begin position="10"/>
        <end position="21"/>
    </location>
</feature>
<proteinExistence type="predicted"/>
<organism evidence="2 3">
    <name type="scientific">Prorocentrum cordatum</name>
    <dbReference type="NCBI Taxonomy" id="2364126"/>
    <lineage>
        <taxon>Eukaryota</taxon>
        <taxon>Sar</taxon>
        <taxon>Alveolata</taxon>
        <taxon>Dinophyceae</taxon>
        <taxon>Prorocentrales</taxon>
        <taxon>Prorocentraceae</taxon>
        <taxon>Prorocentrum</taxon>
    </lineage>
</organism>
<feature type="region of interest" description="Disordered" evidence="1">
    <location>
        <begin position="1"/>
        <end position="21"/>
    </location>
</feature>
<name>A0ABN9XPC2_9DINO</name>
<evidence type="ECO:0000256" key="1">
    <source>
        <dbReference type="SAM" id="MobiDB-lite"/>
    </source>
</evidence>
<evidence type="ECO:0000313" key="2">
    <source>
        <dbReference type="EMBL" id="CAK0900423.1"/>
    </source>
</evidence>
<comment type="caution">
    <text evidence="2">The sequence shown here is derived from an EMBL/GenBank/DDBJ whole genome shotgun (WGS) entry which is preliminary data.</text>
</comment>
<feature type="non-terminal residue" evidence="2">
    <location>
        <position position="1"/>
    </location>
</feature>
<dbReference type="Proteomes" id="UP001189429">
    <property type="component" value="Unassembled WGS sequence"/>
</dbReference>
<protein>
    <submittedName>
        <fullName evidence="2">Uncharacterized protein</fullName>
    </submittedName>
</protein>
<gene>
    <name evidence="2" type="ORF">PCOR1329_LOCUS77703</name>
</gene>
<reference evidence="2" key="1">
    <citation type="submission" date="2023-10" db="EMBL/GenBank/DDBJ databases">
        <authorList>
            <person name="Chen Y."/>
            <person name="Shah S."/>
            <person name="Dougan E. K."/>
            <person name="Thang M."/>
            <person name="Chan C."/>
        </authorList>
    </citation>
    <scope>NUCLEOTIDE SEQUENCE [LARGE SCALE GENOMIC DNA]</scope>
</reference>
<sequence length="100" mass="11101">DNGDGLGQHIDPRAEQVSDIQREGRAVAGVVLHLRGRAWNGTARERPRLGEQRLHRHEVQAGLLPAGQYCARQNSDVCARFGDARRSRGLGEDQERVPAR</sequence>
<evidence type="ECO:0000313" key="3">
    <source>
        <dbReference type="Proteomes" id="UP001189429"/>
    </source>
</evidence>
<feature type="non-terminal residue" evidence="2">
    <location>
        <position position="100"/>
    </location>
</feature>
<keyword evidence="3" id="KW-1185">Reference proteome</keyword>